<dbReference type="AlphaFoldDB" id="A0A2M8GNN0"/>
<reference evidence="3" key="1">
    <citation type="submission" date="2017-09" db="EMBL/GenBank/DDBJ databases">
        <title>Depth-based differentiation of microbial function through sediment-hosted aquifers and enrichment of novel symbionts in the deep terrestrial subsurface.</title>
        <authorList>
            <person name="Probst A.J."/>
            <person name="Ladd B."/>
            <person name="Jarett J.K."/>
            <person name="Geller-Mcgrath D.E."/>
            <person name="Sieber C.M.K."/>
            <person name="Emerson J.B."/>
            <person name="Anantharaman K."/>
            <person name="Thomas B.C."/>
            <person name="Malmstrom R."/>
            <person name="Stieglmeier M."/>
            <person name="Klingl A."/>
            <person name="Woyke T."/>
            <person name="Ryan C.M."/>
            <person name="Banfield J.F."/>
        </authorList>
    </citation>
    <scope>NUCLEOTIDE SEQUENCE [LARGE SCALE GENOMIC DNA]</scope>
</reference>
<protein>
    <recommendedName>
        <fullName evidence="4">Yip1 domain-containing protein</fullName>
    </recommendedName>
</protein>
<gene>
    <name evidence="2" type="ORF">CO007_01015</name>
</gene>
<feature type="transmembrane region" description="Helical" evidence="1">
    <location>
        <begin position="20"/>
        <end position="46"/>
    </location>
</feature>
<name>A0A2M8GNN0_9BACT</name>
<evidence type="ECO:0000313" key="3">
    <source>
        <dbReference type="Proteomes" id="UP000229370"/>
    </source>
</evidence>
<dbReference type="EMBL" id="PFQK01000022">
    <property type="protein sequence ID" value="PJC82161.1"/>
    <property type="molecule type" value="Genomic_DNA"/>
</dbReference>
<keyword evidence="1" id="KW-1133">Transmembrane helix</keyword>
<keyword evidence="1" id="KW-0812">Transmembrane</keyword>
<evidence type="ECO:0008006" key="4">
    <source>
        <dbReference type="Google" id="ProtNLM"/>
    </source>
</evidence>
<sequence length="220" mass="26719">MVFNRTRSTRIILRINADKLLRLIINLLIGLILVIKNFFLLIFLPYKTIRKVCLKKDYYQIGFIFLLVFVYFKFIYYLRDKPYPASLIFIIFLINFFLTSGFFYWLSWLFNKKIKYSSFLSTLSYSLIPTLIWFLATSVFYILLPPPRTLSFLGKGFSIFFITFSLSLLVWKLILFYLSLRFSSKLGFYRIMYMIFLYLVWFLPYSILLYYLRLFRVPFI</sequence>
<proteinExistence type="predicted"/>
<organism evidence="2 3">
    <name type="scientific">Candidatus Roizmanbacteria bacterium CG_4_8_14_3_um_filter_36_10</name>
    <dbReference type="NCBI Taxonomy" id="1974834"/>
    <lineage>
        <taxon>Bacteria</taxon>
        <taxon>Candidatus Roizmaniibacteriota</taxon>
    </lineage>
</organism>
<keyword evidence="1" id="KW-0472">Membrane</keyword>
<feature type="transmembrane region" description="Helical" evidence="1">
    <location>
        <begin position="191"/>
        <end position="212"/>
    </location>
</feature>
<dbReference type="Proteomes" id="UP000229370">
    <property type="component" value="Unassembled WGS sequence"/>
</dbReference>
<evidence type="ECO:0000313" key="2">
    <source>
        <dbReference type="EMBL" id="PJC82161.1"/>
    </source>
</evidence>
<feature type="transmembrane region" description="Helical" evidence="1">
    <location>
        <begin position="85"/>
        <end position="106"/>
    </location>
</feature>
<feature type="transmembrane region" description="Helical" evidence="1">
    <location>
        <begin position="126"/>
        <end position="144"/>
    </location>
</feature>
<evidence type="ECO:0000256" key="1">
    <source>
        <dbReference type="SAM" id="Phobius"/>
    </source>
</evidence>
<feature type="transmembrane region" description="Helical" evidence="1">
    <location>
        <begin position="58"/>
        <end position="78"/>
    </location>
</feature>
<comment type="caution">
    <text evidence="2">The sequence shown here is derived from an EMBL/GenBank/DDBJ whole genome shotgun (WGS) entry which is preliminary data.</text>
</comment>
<feature type="transmembrane region" description="Helical" evidence="1">
    <location>
        <begin position="156"/>
        <end position="179"/>
    </location>
</feature>
<accession>A0A2M8GNN0</accession>